<dbReference type="InterPro" id="IPR011047">
    <property type="entry name" value="Quinoprotein_ADH-like_sf"/>
</dbReference>
<proteinExistence type="predicted"/>
<evidence type="ECO:0000256" key="1">
    <source>
        <dbReference type="SAM" id="MobiDB-lite"/>
    </source>
</evidence>
<name>A0A5C3L886_COPMA</name>
<dbReference type="PANTHER" id="PTHR15633:SF2">
    <property type="entry name" value="NUCLEOLAR PROTEIN 11"/>
    <property type="match status" value="1"/>
</dbReference>
<reference evidence="2 3" key="1">
    <citation type="journal article" date="2019" name="Nat. Ecol. Evol.">
        <title>Megaphylogeny resolves global patterns of mushroom evolution.</title>
        <authorList>
            <person name="Varga T."/>
            <person name="Krizsan K."/>
            <person name="Foldi C."/>
            <person name="Dima B."/>
            <person name="Sanchez-Garcia M."/>
            <person name="Sanchez-Ramirez S."/>
            <person name="Szollosi G.J."/>
            <person name="Szarkandi J.G."/>
            <person name="Papp V."/>
            <person name="Albert L."/>
            <person name="Andreopoulos W."/>
            <person name="Angelini C."/>
            <person name="Antonin V."/>
            <person name="Barry K.W."/>
            <person name="Bougher N.L."/>
            <person name="Buchanan P."/>
            <person name="Buyck B."/>
            <person name="Bense V."/>
            <person name="Catcheside P."/>
            <person name="Chovatia M."/>
            <person name="Cooper J."/>
            <person name="Damon W."/>
            <person name="Desjardin D."/>
            <person name="Finy P."/>
            <person name="Geml J."/>
            <person name="Haridas S."/>
            <person name="Hughes K."/>
            <person name="Justo A."/>
            <person name="Karasinski D."/>
            <person name="Kautmanova I."/>
            <person name="Kiss B."/>
            <person name="Kocsube S."/>
            <person name="Kotiranta H."/>
            <person name="LaButti K.M."/>
            <person name="Lechner B.E."/>
            <person name="Liimatainen K."/>
            <person name="Lipzen A."/>
            <person name="Lukacs Z."/>
            <person name="Mihaltcheva S."/>
            <person name="Morgado L.N."/>
            <person name="Niskanen T."/>
            <person name="Noordeloos M.E."/>
            <person name="Ohm R.A."/>
            <person name="Ortiz-Santana B."/>
            <person name="Ovrebo C."/>
            <person name="Racz N."/>
            <person name="Riley R."/>
            <person name="Savchenko A."/>
            <person name="Shiryaev A."/>
            <person name="Soop K."/>
            <person name="Spirin V."/>
            <person name="Szebenyi C."/>
            <person name="Tomsovsky M."/>
            <person name="Tulloss R.E."/>
            <person name="Uehling J."/>
            <person name="Grigoriev I.V."/>
            <person name="Vagvolgyi C."/>
            <person name="Papp T."/>
            <person name="Martin F.M."/>
            <person name="Miettinen O."/>
            <person name="Hibbett D.S."/>
            <person name="Nagy L.G."/>
        </authorList>
    </citation>
    <scope>NUCLEOTIDE SEQUENCE [LARGE SCALE GENOMIC DNA]</scope>
    <source>
        <strain evidence="2 3">CBS 121175</strain>
    </source>
</reference>
<protein>
    <submittedName>
        <fullName evidence="2">Uncharacterized protein</fullName>
    </submittedName>
</protein>
<dbReference type="EMBL" id="ML210152">
    <property type="protein sequence ID" value="TFK28968.1"/>
    <property type="molecule type" value="Genomic_DNA"/>
</dbReference>
<feature type="compositionally biased region" description="Low complexity" evidence="1">
    <location>
        <begin position="505"/>
        <end position="519"/>
    </location>
</feature>
<dbReference type="PANTHER" id="PTHR15633">
    <property type="entry name" value="NUCLEOLAR PROTEIN 11"/>
    <property type="match status" value="1"/>
</dbReference>
<keyword evidence="3" id="KW-1185">Reference proteome</keyword>
<dbReference type="SUPFAM" id="SSF50998">
    <property type="entry name" value="Quinoprotein alcohol dehydrogenase-like"/>
    <property type="match status" value="1"/>
</dbReference>
<feature type="region of interest" description="Disordered" evidence="1">
    <location>
        <begin position="500"/>
        <end position="520"/>
    </location>
</feature>
<evidence type="ECO:0000313" key="2">
    <source>
        <dbReference type="EMBL" id="TFK28968.1"/>
    </source>
</evidence>
<dbReference type="OrthoDB" id="4349954at2759"/>
<dbReference type="GO" id="GO:0005730">
    <property type="term" value="C:nucleolus"/>
    <property type="evidence" value="ECO:0007669"/>
    <property type="project" value="TreeGrafter"/>
</dbReference>
<dbReference type="GO" id="GO:0003723">
    <property type="term" value="F:RNA binding"/>
    <property type="evidence" value="ECO:0007669"/>
    <property type="project" value="TreeGrafter"/>
</dbReference>
<dbReference type="AlphaFoldDB" id="A0A5C3L886"/>
<gene>
    <name evidence="2" type="ORF">FA15DRAFT_664615</name>
</gene>
<organism evidence="2 3">
    <name type="scientific">Coprinopsis marcescibilis</name>
    <name type="common">Agaric fungus</name>
    <name type="synonym">Psathyrella marcescibilis</name>
    <dbReference type="NCBI Taxonomy" id="230819"/>
    <lineage>
        <taxon>Eukaryota</taxon>
        <taxon>Fungi</taxon>
        <taxon>Dikarya</taxon>
        <taxon>Basidiomycota</taxon>
        <taxon>Agaricomycotina</taxon>
        <taxon>Agaricomycetes</taxon>
        <taxon>Agaricomycetidae</taxon>
        <taxon>Agaricales</taxon>
        <taxon>Agaricineae</taxon>
        <taxon>Psathyrellaceae</taxon>
        <taxon>Coprinopsis</taxon>
    </lineage>
</organism>
<dbReference type="InterPro" id="IPR042859">
    <property type="entry name" value="NOL11"/>
</dbReference>
<accession>A0A5C3L886</accession>
<evidence type="ECO:0000313" key="3">
    <source>
        <dbReference type="Proteomes" id="UP000307440"/>
    </source>
</evidence>
<sequence>MSKTSIEEPFQLANYTSSFRWKEKKSTLDHVYVSQLSGPLSKSRREGFVTVSAQGDGVHIVDISTLHPLVSHTLGPSASFSCPSLTTEAEENQYITYAVIESSSESTSTKDSGRVIWKWNSKPEAVASVTESQKKTAKTIVPAPQRIHGLHSNIGLANRIFALTQSGTLIALDADTLEEKATIQASSDESSRVVKAFLFSASQCSFSNSTTGVLAVVALSTKSGLQIKVFAIDEMDTYSTIGDYAFNHKEEQIYEISCNQTGYFSVLCKNGEWFTYLLSSDSQTDVSTGPTHLSPLSPPLKLANLSFPSISSSKTTSSTSPPSLLSLTSSHALLAATSQSATDIHLQIWDLQYSVLLAVHTVPIPTAFLAAPFTMRLGSRGPDVSSTTSAQTSISDQALLVLSPAVSSSKDSASQNVTSSVLVVPYTVPYRSTIAAAIGRGAFTKAWLKSADNAKSSPVKKSSVEAGREKMIASVRSALEAGQVKVADKAFSSWLELSEKASKGETQPTETTEPSSPSPVFTHSSVKELIAVLLPPVKPSGKTAAHSPEILRSLLQRSLVSNSMIEGGLISALKARSDWTSIEIAFGSVQDLPVADIIECLATVTRRHRQPSSNADVMQVDPEPSTPITSLPTFLSHVINYQSSATPSQVVLALKRYFRDPEDVRAVAQVLATWIRSLNQQRKSQNLAIWPSNKDMELNQHGVWVFSLKNKERRSTKSAAKKAGGPPVFEKVIVFLQSFLDACFLSLLQHPPSHPLLSELQNYLGDESAFSDSLIQLQGSLEPFSITHQKMLREAAVPEKERERQKQKGDWRQRRNGAAGVIGAVGAVGVYQLEELAF</sequence>
<dbReference type="GO" id="GO:0030490">
    <property type="term" value="P:maturation of SSU-rRNA"/>
    <property type="evidence" value="ECO:0007669"/>
    <property type="project" value="InterPro"/>
</dbReference>
<dbReference type="Proteomes" id="UP000307440">
    <property type="component" value="Unassembled WGS sequence"/>
</dbReference>
<dbReference type="STRING" id="230819.A0A5C3L886"/>